<keyword evidence="6" id="KW-1185">Reference proteome</keyword>
<sequence>MTGFSIHLFKNEVSISTNFPVGNDSFLIDNEDFKIGIEGLILNKTQLLNSKSIDFHRFFLELIKTKNVKAIEVLEGEFRGFIWNKRAKEILVFTNPTSTQRLFYTKKDDQIFIDSSLLRLDKTLKSQNIFSEPNIDALYQILVCINMLEDSTPLKEVYKLEDGHFLKINIETNTLEKSDYFNLKNTAYFKGSEKDALFETDRIFTEAIKMEYEKDLEYGSISLSLLSGGLDSRVALLYALKNNYKTSAFCFSQSGYLDETISKKIAKDFEIPYEFVPLNGGIFLKNIDELTAISEGTCLFTGGIHANYAIEKQQKNDFKIFHSGQIGDGILGGFNTKPYKYKGDLKKIVYNAEFLPKIEAHLQNILRNYEREEMFYFRNIASNRTVLGAQVFQKKAYQTSPFMTKDFIKLAVSLPENWKINQKFYLKWIAEYCPKSTEYIWERTLLKPNAAWKTKFGDYYKKIKYDIIKGKILGREGEIKMCPYQFYYDNSKVLKNSYETYFSENLERLNAFPELQKDVQTLFLKEDFYAKAQAVNILSIFKLYF</sequence>
<dbReference type="InterPro" id="IPR014729">
    <property type="entry name" value="Rossmann-like_a/b/a_fold"/>
</dbReference>
<proteinExistence type="predicted"/>
<dbReference type="RefSeq" id="WP_103912806.1">
    <property type="nucleotide sequence ID" value="NZ_FNUS01000001.1"/>
</dbReference>
<dbReference type="PANTHER" id="PTHR43284:SF1">
    <property type="entry name" value="ASPARAGINE SYNTHETASE"/>
    <property type="match status" value="1"/>
</dbReference>
<name>A0A1H5UK13_9FLAO</name>
<evidence type="ECO:0000313" key="6">
    <source>
        <dbReference type="Proteomes" id="UP000236738"/>
    </source>
</evidence>
<dbReference type="SUPFAM" id="SSF56235">
    <property type="entry name" value="N-terminal nucleophile aminohydrolases (Ntn hydrolases)"/>
    <property type="match status" value="1"/>
</dbReference>
<evidence type="ECO:0000313" key="5">
    <source>
        <dbReference type="EMBL" id="SEF75355.1"/>
    </source>
</evidence>
<dbReference type="InterPro" id="IPR001962">
    <property type="entry name" value="Asn_synthase"/>
</dbReference>
<dbReference type="EMBL" id="FNUS01000001">
    <property type="protein sequence ID" value="SEF75355.1"/>
    <property type="molecule type" value="Genomic_DNA"/>
</dbReference>
<evidence type="ECO:0000256" key="1">
    <source>
        <dbReference type="ARBA" id="ARBA00005187"/>
    </source>
</evidence>
<dbReference type="InterPro" id="IPR051786">
    <property type="entry name" value="ASN_synthetase/amidase"/>
</dbReference>
<comment type="catalytic activity">
    <reaction evidence="3">
        <text>L-aspartate + L-glutamine + ATP + H2O = L-asparagine + L-glutamate + AMP + diphosphate + H(+)</text>
        <dbReference type="Rhea" id="RHEA:12228"/>
        <dbReference type="ChEBI" id="CHEBI:15377"/>
        <dbReference type="ChEBI" id="CHEBI:15378"/>
        <dbReference type="ChEBI" id="CHEBI:29985"/>
        <dbReference type="ChEBI" id="CHEBI:29991"/>
        <dbReference type="ChEBI" id="CHEBI:30616"/>
        <dbReference type="ChEBI" id="CHEBI:33019"/>
        <dbReference type="ChEBI" id="CHEBI:58048"/>
        <dbReference type="ChEBI" id="CHEBI:58359"/>
        <dbReference type="ChEBI" id="CHEBI:456215"/>
        <dbReference type="EC" id="6.3.5.4"/>
    </reaction>
</comment>
<dbReference type="GO" id="GO:0004066">
    <property type="term" value="F:asparagine synthase (glutamine-hydrolyzing) activity"/>
    <property type="evidence" value="ECO:0007669"/>
    <property type="project" value="UniProtKB-EC"/>
</dbReference>
<evidence type="ECO:0000259" key="4">
    <source>
        <dbReference type="Pfam" id="PF00733"/>
    </source>
</evidence>
<evidence type="ECO:0000256" key="3">
    <source>
        <dbReference type="ARBA" id="ARBA00048741"/>
    </source>
</evidence>
<dbReference type="Proteomes" id="UP000236738">
    <property type="component" value="Unassembled WGS sequence"/>
</dbReference>
<accession>A0A1H5UK13</accession>
<dbReference type="Gene3D" id="3.60.20.10">
    <property type="entry name" value="Glutamine Phosphoribosylpyrophosphate, subunit 1, domain 1"/>
    <property type="match status" value="1"/>
</dbReference>
<organism evidence="5 6">
    <name type="scientific">Halpernia humi</name>
    <dbReference type="NCBI Taxonomy" id="493375"/>
    <lineage>
        <taxon>Bacteria</taxon>
        <taxon>Pseudomonadati</taxon>
        <taxon>Bacteroidota</taxon>
        <taxon>Flavobacteriia</taxon>
        <taxon>Flavobacteriales</taxon>
        <taxon>Weeksellaceae</taxon>
        <taxon>Chryseobacterium group</taxon>
        <taxon>Halpernia</taxon>
    </lineage>
</organism>
<dbReference type="AlphaFoldDB" id="A0A1H5UK13"/>
<dbReference type="Gene3D" id="3.40.50.620">
    <property type="entry name" value="HUPs"/>
    <property type="match status" value="1"/>
</dbReference>
<dbReference type="PANTHER" id="PTHR43284">
    <property type="entry name" value="ASPARAGINE SYNTHETASE (GLUTAMINE-HYDROLYZING)"/>
    <property type="match status" value="1"/>
</dbReference>
<feature type="domain" description="Asparagine synthetase" evidence="4">
    <location>
        <begin position="201"/>
        <end position="347"/>
    </location>
</feature>
<comment type="pathway">
    <text evidence="1">Amino-acid biosynthesis; L-asparagine biosynthesis; L-asparagine from L-aspartate (L-Gln route): step 1/1.</text>
</comment>
<dbReference type="GO" id="GO:0006529">
    <property type="term" value="P:asparagine biosynthetic process"/>
    <property type="evidence" value="ECO:0007669"/>
    <property type="project" value="InterPro"/>
</dbReference>
<dbReference type="SUPFAM" id="SSF52402">
    <property type="entry name" value="Adenine nucleotide alpha hydrolases-like"/>
    <property type="match status" value="1"/>
</dbReference>
<reference evidence="6" key="1">
    <citation type="submission" date="2016-10" db="EMBL/GenBank/DDBJ databases">
        <authorList>
            <person name="Varghese N."/>
            <person name="Submissions S."/>
        </authorList>
    </citation>
    <scope>NUCLEOTIDE SEQUENCE [LARGE SCALE GENOMIC DNA]</scope>
    <source>
        <strain evidence="6">DSM 21580</strain>
    </source>
</reference>
<evidence type="ECO:0000256" key="2">
    <source>
        <dbReference type="ARBA" id="ARBA00012737"/>
    </source>
</evidence>
<dbReference type="EC" id="6.3.5.4" evidence="2"/>
<dbReference type="Pfam" id="PF00733">
    <property type="entry name" value="Asn_synthase"/>
    <property type="match status" value="1"/>
</dbReference>
<dbReference type="InterPro" id="IPR029055">
    <property type="entry name" value="Ntn_hydrolases_N"/>
</dbReference>
<gene>
    <name evidence="5" type="ORF">SAMN05421847_0822</name>
</gene>
<dbReference type="OrthoDB" id="1551487at2"/>
<protein>
    <recommendedName>
        <fullName evidence="2">asparagine synthase (glutamine-hydrolyzing)</fullName>
        <ecNumber evidence="2">6.3.5.4</ecNumber>
    </recommendedName>
</protein>